<evidence type="ECO:0000313" key="5">
    <source>
        <dbReference type="EMBL" id="EFN54739.1"/>
    </source>
</evidence>
<accession>E1ZGD7</accession>
<sequence length="281" mass="32042">MARNEEKAQSMLNRWLAGKQQEVKGDREKRPYLASECHDLNEADKWRQQILREIGRKVMDIQNAGLGEHRIRDLNDEINKLIREKGHWERRIVELGGPDYSKVGPKVTDSEGRSLVEAAGRGAGYRYFGAAKQLPGVRELFEREAPRQVRRTRAEMHRAIDADYYGFRDEEDGILEKVEAEAEAPMRRQAIDEWEEKEAERQAAFADVRGGMPEGGAADAGGQGAREAATATQFVAYVPLPDQKEIEQKVLESKKQQLLKQYISAEEAAKQQQARELLNRR</sequence>
<evidence type="ECO:0008006" key="7">
    <source>
        <dbReference type="Google" id="ProtNLM"/>
    </source>
</evidence>
<dbReference type="OrthoDB" id="1739576at2759"/>
<proteinExistence type="inferred from homology"/>
<comment type="subcellular location">
    <subcellularLocation>
        <location evidence="1">Nucleus</location>
    </subcellularLocation>
</comment>
<dbReference type="FunCoup" id="E1ZGD7">
    <property type="interactions" value="1894"/>
</dbReference>
<dbReference type="STRING" id="554065.E1ZGD7"/>
<evidence type="ECO:0000256" key="4">
    <source>
        <dbReference type="SAM" id="Coils"/>
    </source>
</evidence>
<dbReference type="GO" id="GO:0005634">
    <property type="term" value="C:nucleus"/>
    <property type="evidence" value="ECO:0007669"/>
    <property type="project" value="UniProtKB-SubCell"/>
</dbReference>
<dbReference type="Pfam" id="PF06246">
    <property type="entry name" value="Isy1"/>
    <property type="match status" value="1"/>
</dbReference>
<comment type="similarity">
    <text evidence="2">Belongs to the ISY1 family.</text>
</comment>
<protein>
    <recommendedName>
        <fullName evidence="7">Pre-mRNA-splicing factor ISY1</fullName>
    </recommendedName>
</protein>
<reference evidence="5 6" key="1">
    <citation type="journal article" date="2010" name="Plant Cell">
        <title>The Chlorella variabilis NC64A genome reveals adaptation to photosymbiosis, coevolution with viruses, and cryptic sex.</title>
        <authorList>
            <person name="Blanc G."/>
            <person name="Duncan G."/>
            <person name="Agarkova I."/>
            <person name="Borodovsky M."/>
            <person name="Gurnon J."/>
            <person name="Kuo A."/>
            <person name="Lindquist E."/>
            <person name="Lucas S."/>
            <person name="Pangilinan J."/>
            <person name="Polle J."/>
            <person name="Salamov A."/>
            <person name="Terry A."/>
            <person name="Yamada T."/>
            <person name="Dunigan D.D."/>
            <person name="Grigoriev I.V."/>
            <person name="Claverie J.M."/>
            <person name="Van Etten J.L."/>
        </authorList>
    </citation>
    <scope>NUCLEOTIDE SEQUENCE [LARGE SCALE GENOMIC DNA]</scope>
    <source>
        <strain evidence="5 6">NC64A</strain>
    </source>
</reference>
<dbReference type="InterPro" id="IPR009360">
    <property type="entry name" value="Isy1"/>
</dbReference>
<dbReference type="EMBL" id="GL433846">
    <property type="protein sequence ID" value="EFN54739.1"/>
    <property type="molecule type" value="Genomic_DNA"/>
</dbReference>
<evidence type="ECO:0000256" key="3">
    <source>
        <dbReference type="ARBA" id="ARBA00023242"/>
    </source>
</evidence>
<dbReference type="OMA" id="YHWERRI"/>
<dbReference type="SUPFAM" id="SSF140102">
    <property type="entry name" value="ISY1 domain-like"/>
    <property type="match status" value="1"/>
</dbReference>
<dbReference type="Proteomes" id="UP000008141">
    <property type="component" value="Unassembled WGS sequence"/>
</dbReference>
<dbReference type="PANTHER" id="PTHR13021">
    <property type="entry name" value="PRE-MRNA-SPLICING FACTOR ISY1"/>
    <property type="match status" value="1"/>
</dbReference>
<dbReference type="GeneID" id="17354270"/>
<dbReference type="InterPro" id="IPR029012">
    <property type="entry name" value="Helix_hairpin_bin_sf"/>
</dbReference>
<dbReference type="AlphaFoldDB" id="E1ZGD7"/>
<evidence type="ECO:0000313" key="6">
    <source>
        <dbReference type="Proteomes" id="UP000008141"/>
    </source>
</evidence>
<evidence type="ECO:0000256" key="2">
    <source>
        <dbReference type="ARBA" id="ARBA00007002"/>
    </source>
</evidence>
<dbReference type="InParanoid" id="E1ZGD7"/>
<organism evidence="6">
    <name type="scientific">Chlorella variabilis</name>
    <name type="common">Green alga</name>
    <dbReference type="NCBI Taxonomy" id="554065"/>
    <lineage>
        <taxon>Eukaryota</taxon>
        <taxon>Viridiplantae</taxon>
        <taxon>Chlorophyta</taxon>
        <taxon>core chlorophytes</taxon>
        <taxon>Trebouxiophyceae</taxon>
        <taxon>Chlorellales</taxon>
        <taxon>Chlorellaceae</taxon>
        <taxon>Chlorella clade</taxon>
        <taxon>Chlorella</taxon>
    </lineage>
</organism>
<dbReference type="RefSeq" id="XP_005846841.1">
    <property type="nucleotide sequence ID" value="XM_005846779.1"/>
</dbReference>
<evidence type="ECO:0000256" key="1">
    <source>
        <dbReference type="ARBA" id="ARBA00004123"/>
    </source>
</evidence>
<keyword evidence="4" id="KW-0175">Coiled coil</keyword>
<dbReference type="KEGG" id="cvr:CHLNCDRAFT_31371"/>
<dbReference type="FunFam" id="1.10.287.660:FF:000001">
    <property type="entry name" value="pre-mRNA-splicing factor ISY1 homolog"/>
    <property type="match status" value="1"/>
</dbReference>
<name>E1ZGD7_CHLVA</name>
<dbReference type="Gene3D" id="1.10.287.660">
    <property type="entry name" value="Helix hairpin bin"/>
    <property type="match status" value="1"/>
</dbReference>
<dbReference type="InterPro" id="IPR037200">
    <property type="entry name" value="Isy1_sf"/>
</dbReference>
<keyword evidence="3" id="KW-0539">Nucleus</keyword>
<feature type="coiled-coil region" evidence="4">
    <location>
        <begin position="248"/>
        <end position="275"/>
    </location>
</feature>
<dbReference type="eggNOG" id="KOG3068">
    <property type="taxonomic scope" value="Eukaryota"/>
</dbReference>
<dbReference type="GO" id="GO:0000350">
    <property type="term" value="P:generation of catalytic spliceosome for second transesterification step"/>
    <property type="evidence" value="ECO:0007669"/>
    <property type="project" value="InterPro"/>
</dbReference>
<gene>
    <name evidence="5" type="ORF">CHLNCDRAFT_31371</name>
</gene>
<keyword evidence="6" id="KW-1185">Reference proteome</keyword>